<dbReference type="STRING" id="1160497.A0A1L9VEW9"/>
<dbReference type="Pfam" id="PF02129">
    <property type="entry name" value="Peptidase_S15"/>
    <property type="match status" value="1"/>
</dbReference>
<accession>A0A1L9VEW9</accession>
<dbReference type="Gene3D" id="3.40.50.1820">
    <property type="entry name" value="alpha/beta hydrolase"/>
    <property type="match status" value="1"/>
</dbReference>
<dbReference type="OrthoDB" id="2578740at2759"/>
<dbReference type="AlphaFoldDB" id="A0A1L9VEW9"/>
<dbReference type="InterPro" id="IPR013736">
    <property type="entry name" value="Xaa-Pro_dipept_C"/>
</dbReference>
<dbReference type="EMBL" id="KV878902">
    <property type="protein sequence ID" value="OJJ82477.1"/>
    <property type="molecule type" value="Genomic_DNA"/>
</dbReference>
<feature type="domain" description="Xaa-Pro dipeptidyl-peptidase C-terminal" evidence="2">
    <location>
        <begin position="348"/>
        <end position="600"/>
    </location>
</feature>
<sequence>MSENESHASFLESCFEIRQVAQSLTKFRPALSPEDPKARFPGFRQRVTVFKAGQQVQKGAKRLPVDLLMHDSVPVILSDGTKLYYDVFLPIGFENLEATVDDSKRIPALVAWSPYGKQLGTTVLDDFPFRAGVPRHWLSGLQKWEGPDPAFWCAKGYAIVNVDTRGAYTSEGDLLIMGHQEAQDGAEFVTWLSEQPWCNGKIGLTGNSWLALSQWKIGSLRPKGLAALAPWEGIQDIYRDIICQGGVPSPGFHDSIADTLASYGKLEDVSGVLRSNPLWNEYWEDKRSKPEQIDVPTYIVASWTNPIHTSGTLRAYRAIPGSVPKWLRVHNSQEWPDYYADSSCHDLKRFFDCFLKGHHDNGWLATPKVRLSILNFGLSELDDTVNRSELEWPLARTVYRKLYLTPDHQMNSSQSGQPGSVAYDSKSGSTKFRYRLPADMETTGHFTARLAVSCPSSADMDLFIQVCRLRGPSSYKQGVLTIRPQNAVVMRLLKLLHDWQVGLQSVGMLFHWGPNGQLRVSHAHKKSTLAAPFEPVYDHVNKISLEKGEIRVVEVPLRPYGMYWQKDDIMELTISGNPVIPFPLPGVPTLQGENVGNHVIHCLDRGEDSSCLIIPCA</sequence>
<evidence type="ECO:0000256" key="1">
    <source>
        <dbReference type="ARBA" id="ARBA00022801"/>
    </source>
</evidence>
<dbReference type="SUPFAM" id="SSF49785">
    <property type="entry name" value="Galactose-binding domain-like"/>
    <property type="match status" value="1"/>
</dbReference>
<organism evidence="3 4">
    <name type="scientific">Aspergillus glaucus CBS 516.65</name>
    <dbReference type="NCBI Taxonomy" id="1160497"/>
    <lineage>
        <taxon>Eukaryota</taxon>
        <taxon>Fungi</taxon>
        <taxon>Dikarya</taxon>
        <taxon>Ascomycota</taxon>
        <taxon>Pezizomycotina</taxon>
        <taxon>Eurotiomycetes</taxon>
        <taxon>Eurotiomycetidae</taxon>
        <taxon>Eurotiales</taxon>
        <taxon>Aspergillaceae</taxon>
        <taxon>Aspergillus</taxon>
        <taxon>Aspergillus subgen. Aspergillus</taxon>
    </lineage>
</organism>
<dbReference type="GO" id="GO:0008239">
    <property type="term" value="F:dipeptidyl-peptidase activity"/>
    <property type="evidence" value="ECO:0007669"/>
    <property type="project" value="InterPro"/>
</dbReference>
<dbReference type="InterPro" id="IPR029058">
    <property type="entry name" value="AB_hydrolase_fold"/>
</dbReference>
<dbReference type="NCBIfam" id="TIGR00976">
    <property type="entry name" value="CocE_NonD"/>
    <property type="match status" value="1"/>
</dbReference>
<dbReference type="InterPro" id="IPR008979">
    <property type="entry name" value="Galactose-bd-like_sf"/>
</dbReference>
<dbReference type="RefSeq" id="XP_022399175.1">
    <property type="nucleotide sequence ID" value="XM_022542836.1"/>
</dbReference>
<keyword evidence="4" id="KW-1185">Reference proteome</keyword>
<dbReference type="GeneID" id="34459097"/>
<dbReference type="PANTHER" id="PTHR43056">
    <property type="entry name" value="PEPTIDASE S9 PROLYL OLIGOPEPTIDASE"/>
    <property type="match status" value="1"/>
</dbReference>
<evidence type="ECO:0000259" key="2">
    <source>
        <dbReference type="SMART" id="SM00939"/>
    </source>
</evidence>
<dbReference type="Pfam" id="PF08530">
    <property type="entry name" value="PepX_C"/>
    <property type="match status" value="1"/>
</dbReference>
<keyword evidence="1" id="KW-0378">Hydrolase</keyword>
<dbReference type="InterPro" id="IPR005674">
    <property type="entry name" value="CocE/Ser_esterase"/>
</dbReference>
<dbReference type="PANTHER" id="PTHR43056:SF10">
    <property type="entry name" value="COCE_NOND FAMILY, PUTATIVE (AFU_ORTHOLOGUE AFUA_7G00600)-RELATED"/>
    <property type="match status" value="1"/>
</dbReference>
<dbReference type="VEuPathDB" id="FungiDB:ASPGLDRAFT_175118"/>
<dbReference type="InterPro" id="IPR050585">
    <property type="entry name" value="Xaa-Pro_dipeptidyl-ppase/CocE"/>
</dbReference>
<dbReference type="InterPro" id="IPR000383">
    <property type="entry name" value="Xaa-Pro-like_dom"/>
</dbReference>
<dbReference type="Proteomes" id="UP000184300">
    <property type="component" value="Unassembled WGS sequence"/>
</dbReference>
<dbReference type="SUPFAM" id="SSF53474">
    <property type="entry name" value="alpha/beta-Hydrolases"/>
    <property type="match status" value="1"/>
</dbReference>
<gene>
    <name evidence="3" type="ORF">ASPGLDRAFT_175118</name>
</gene>
<name>A0A1L9VEW9_ASPGL</name>
<reference evidence="4" key="1">
    <citation type="journal article" date="2017" name="Genome Biol.">
        <title>Comparative genomics reveals high biological diversity and specific adaptations in the industrially and medically important fungal genus Aspergillus.</title>
        <authorList>
            <person name="de Vries R.P."/>
            <person name="Riley R."/>
            <person name="Wiebenga A."/>
            <person name="Aguilar-Osorio G."/>
            <person name="Amillis S."/>
            <person name="Uchima C.A."/>
            <person name="Anderluh G."/>
            <person name="Asadollahi M."/>
            <person name="Askin M."/>
            <person name="Barry K."/>
            <person name="Battaglia E."/>
            <person name="Bayram O."/>
            <person name="Benocci T."/>
            <person name="Braus-Stromeyer S.A."/>
            <person name="Caldana C."/>
            <person name="Canovas D."/>
            <person name="Cerqueira G.C."/>
            <person name="Chen F."/>
            <person name="Chen W."/>
            <person name="Choi C."/>
            <person name="Clum A."/>
            <person name="Dos Santos R.A."/>
            <person name="Damasio A.R."/>
            <person name="Diallinas G."/>
            <person name="Emri T."/>
            <person name="Fekete E."/>
            <person name="Flipphi M."/>
            <person name="Freyberg S."/>
            <person name="Gallo A."/>
            <person name="Gournas C."/>
            <person name="Habgood R."/>
            <person name="Hainaut M."/>
            <person name="Harispe M.L."/>
            <person name="Henrissat B."/>
            <person name="Hilden K.S."/>
            <person name="Hope R."/>
            <person name="Hossain A."/>
            <person name="Karabika E."/>
            <person name="Karaffa L."/>
            <person name="Karanyi Z."/>
            <person name="Krasevec N."/>
            <person name="Kuo A."/>
            <person name="Kusch H."/>
            <person name="LaButti K."/>
            <person name="Lagendijk E.L."/>
            <person name="Lapidus A."/>
            <person name="Levasseur A."/>
            <person name="Lindquist E."/>
            <person name="Lipzen A."/>
            <person name="Logrieco A.F."/>
            <person name="MacCabe A."/>
            <person name="Maekelae M.R."/>
            <person name="Malavazi I."/>
            <person name="Melin P."/>
            <person name="Meyer V."/>
            <person name="Mielnichuk N."/>
            <person name="Miskei M."/>
            <person name="Molnar A.P."/>
            <person name="Mule G."/>
            <person name="Ngan C.Y."/>
            <person name="Orejas M."/>
            <person name="Orosz E."/>
            <person name="Ouedraogo J.P."/>
            <person name="Overkamp K.M."/>
            <person name="Park H.-S."/>
            <person name="Perrone G."/>
            <person name="Piumi F."/>
            <person name="Punt P.J."/>
            <person name="Ram A.F."/>
            <person name="Ramon A."/>
            <person name="Rauscher S."/>
            <person name="Record E."/>
            <person name="Riano-Pachon D.M."/>
            <person name="Robert V."/>
            <person name="Roehrig J."/>
            <person name="Ruller R."/>
            <person name="Salamov A."/>
            <person name="Salih N.S."/>
            <person name="Samson R.A."/>
            <person name="Sandor E."/>
            <person name="Sanguinetti M."/>
            <person name="Schuetze T."/>
            <person name="Sepcic K."/>
            <person name="Shelest E."/>
            <person name="Sherlock G."/>
            <person name="Sophianopoulou V."/>
            <person name="Squina F.M."/>
            <person name="Sun H."/>
            <person name="Susca A."/>
            <person name="Todd R.B."/>
            <person name="Tsang A."/>
            <person name="Unkles S.E."/>
            <person name="van de Wiele N."/>
            <person name="van Rossen-Uffink D."/>
            <person name="Oliveira J.V."/>
            <person name="Vesth T.C."/>
            <person name="Visser J."/>
            <person name="Yu J.-H."/>
            <person name="Zhou M."/>
            <person name="Andersen M.R."/>
            <person name="Archer D.B."/>
            <person name="Baker S.E."/>
            <person name="Benoit I."/>
            <person name="Brakhage A.A."/>
            <person name="Braus G.H."/>
            <person name="Fischer R."/>
            <person name="Frisvad J.C."/>
            <person name="Goldman G.H."/>
            <person name="Houbraken J."/>
            <person name="Oakley B."/>
            <person name="Pocsi I."/>
            <person name="Scazzocchio C."/>
            <person name="Seiboth B."/>
            <person name="vanKuyk P.A."/>
            <person name="Wortman J."/>
            <person name="Dyer P.S."/>
            <person name="Grigoriev I.V."/>
        </authorList>
    </citation>
    <scope>NUCLEOTIDE SEQUENCE [LARGE SCALE GENOMIC DNA]</scope>
    <source>
        <strain evidence="4">CBS 516.65</strain>
    </source>
</reference>
<dbReference type="Gene3D" id="2.60.120.260">
    <property type="entry name" value="Galactose-binding domain-like"/>
    <property type="match status" value="1"/>
</dbReference>
<dbReference type="Gene3D" id="1.10.3020.20">
    <property type="match status" value="1"/>
</dbReference>
<protein>
    <recommendedName>
        <fullName evidence="2">Xaa-Pro dipeptidyl-peptidase C-terminal domain-containing protein</fullName>
    </recommendedName>
</protein>
<evidence type="ECO:0000313" key="3">
    <source>
        <dbReference type="EMBL" id="OJJ82477.1"/>
    </source>
</evidence>
<dbReference type="SMART" id="SM00939">
    <property type="entry name" value="PepX_C"/>
    <property type="match status" value="1"/>
</dbReference>
<proteinExistence type="predicted"/>
<evidence type="ECO:0000313" key="4">
    <source>
        <dbReference type="Proteomes" id="UP000184300"/>
    </source>
</evidence>